<dbReference type="AlphaFoldDB" id="A0A0P9RMW1"/>
<dbReference type="InterPro" id="IPR014054">
    <property type="entry name" value="Phage_regulatory_Rha"/>
</dbReference>
<evidence type="ECO:0000313" key="2">
    <source>
        <dbReference type="EMBL" id="KPX44868.1"/>
    </source>
</evidence>
<feature type="domain" description="Antirepressor protein C-terminal" evidence="1">
    <location>
        <begin position="142"/>
        <end position="245"/>
    </location>
</feature>
<dbReference type="Pfam" id="PF09669">
    <property type="entry name" value="Phage_pRha"/>
    <property type="match status" value="1"/>
</dbReference>
<protein>
    <recommendedName>
        <fullName evidence="1">Antirepressor protein C-terminal domain-containing protein</fullName>
    </recommendedName>
</protein>
<reference evidence="2 3" key="1">
    <citation type="submission" date="2015-09" db="EMBL/GenBank/DDBJ databases">
        <title>Genome announcement of multiple Pseudomonas syringae strains.</title>
        <authorList>
            <person name="Thakur S."/>
            <person name="Wang P.W."/>
            <person name="Gong Y."/>
            <person name="Weir B.S."/>
            <person name="Guttman D.S."/>
        </authorList>
    </citation>
    <scope>NUCLEOTIDE SEQUENCE [LARGE SCALE GENOMIC DNA]</scope>
    <source>
        <strain evidence="2 3">ICMP4531</strain>
    </source>
</reference>
<dbReference type="RefSeq" id="WP_082441122.1">
    <property type="nucleotide sequence ID" value="NZ_CP092918.1"/>
</dbReference>
<name>A0A0P9RMW1_9PSED</name>
<proteinExistence type="predicted"/>
<dbReference type="GO" id="GO:0003677">
    <property type="term" value="F:DNA binding"/>
    <property type="evidence" value="ECO:0007669"/>
    <property type="project" value="InterPro"/>
</dbReference>
<evidence type="ECO:0000313" key="3">
    <source>
        <dbReference type="Proteomes" id="UP000050557"/>
    </source>
</evidence>
<dbReference type="EMBL" id="LJQM01000140">
    <property type="protein sequence ID" value="KPX44868.1"/>
    <property type="molecule type" value="Genomic_DNA"/>
</dbReference>
<sequence length="248" mass="27725">MHTTPGPCKTGHDAAPGYGEHQALTRQLMSSREIAELTGKQHKNVKRDVAAMLAELKIGALNFEHTYLDGQNRKQTEYMLDREHTECLLTGYSAELRMKVIRRWRELEGQVISRLQVPANFAEALRLAADQVEQNRVLQGVIDKQAPKVAALNRLASTAGSVCLTDAAKHLGLGPLKLISWLSGNRWIYRRTSFANWSAFQPRLSAGLLEHKLVRIPNKESEELKVVEQVMVTRRGLVVLAEKIGASL</sequence>
<dbReference type="InterPro" id="IPR005039">
    <property type="entry name" value="Ant_C"/>
</dbReference>
<gene>
    <name evidence="2" type="ORF">ALO68_03879</name>
</gene>
<organism evidence="2 3">
    <name type="scientific">Pseudomonas syringae pv. helianthi</name>
    <dbReference type="NCBI Taxonomy" id="251654"/>
    <lineage>
        <taxon>Bacteria</taxon>
        <taxon>Pseudomonadati</taxon>
        <taxon>Pseudomonadota</taxon>
        <taxon>Gammaproteobacteria</taxon>
        <taxon>Pseudomonadales</taxon>
        <taxon>Pseudomonadaceae</taxon>
        <taxon>Pseudomonas</taxon>
    </lineage>
</organism>
<accession>A0A0P9RMW1</accession>
<dbReference type="Pfam" id="PF03374">
    <property type="entry name" value="ANT"/>
    <property type="match status" value="1"/>
</dbReference>
<dbReference type="PATRIC" id="fig|251654.3.peg.5160"/>
<dbReference type="Proteomes" id="UP000050557">
    <property type="component" value="Unassembled WGS sequence"/>
</dbReference>
<comment type="caution">
    <text evidence="2">The sequence shown here is derived from an EMBL/GenBank/DDBJ whole genome shotgun (WGS) entry which is preliminary data.</text>
</comment>
<evidence type="ECO:0000259" key="1">
    <source>
        <dbReference type="Pfam" id="PF03374"/>
    </source>
</evidence>